<dbReference type="InterPro" id="IPR050104">
    <property type="entry name" value="FMN-dep_NADH:Q_OxRdtase_AzoR1"/>
</dbReference>
<dbReference type="Pfam" id="PF02525">
    <property type="entry name" value="Flavodoxin_2"/>
    <property type="match status" value="1"/>
</dbReference>
<comment type="cofactor">
    <cofactor evidence="6">
        <name>FMN</name>
        <dbReference type="ChEBI" id="CHEBI:58210"/>
    </cofactor>
    <text evidence="6">Binds 1 FMN per subunit.</text>
</comment>
<gene>
    <name evidence="6" type="primary">azoR</name>
    <name evidence="8" type="ORF">E2980_09015</name>
</gene>
<proteinExistence type="inferred from homology"/>
<comment type="function">
    <text evidence="6">Also exhibits azoreductase activity. Catalyzes the reductive cleavage of the azo bond in aromatic azo compounds to the corresponding amines.</text>
</comment>
<dbReference type="EC" id="1.7.1.17" evidence="6"/>
<dbReference type="GO" id="GO:0009055">
    <property type="term" value="F:electron transfer activity"/>
    <property type="evidence" value="ECO:0007669"/>
    <property type="project" value="UniProtKB-UniRule"/>
</dbReference>
<dbReference type="PANTHER" id="PTHR43741">
    <property type="entry name" value="FMN-DEPENDENT NADH-AZOREDUCTASE 1"/>
    <property type="match status" value="1"/>
</dbReference>
<dbReference type="Gene3D" id="3.40.50.360">
    <property type="match status" value="1"/>
</dbReference>
<dbReference type="HAMAP" id="MF_01216">
    <property type="entry name" value="Azoreductase_type1"/>
    <property type="match status" value="1"/>
</dbReference>
<evidence type="ECO:0000256" key="1">
    <source>
        <dbReference type="ARBA" id="ARBA00022630"/>
    </source>
</evidence>
<dbReference type="EC" id="1.6.5.-" evidence="6"/>
<feature type="domain" description="Flavodoxin-like fold" evidence="7">
    <location>
        <begin position="3"/>
        <end position="208"/>
    </location>
</feature>
<evidence type="ECO:0000256" key="3">
    <source>
        <dbReference type="ARBA" id="ARBA00023002"/>
    </source>
</evidence>
<dbReference type="RefSeq" id="WP_135151867.1">
    <property type="nucleotide sequence ID" value="NZ_SOMN01000009.1"/>
</dbReference>
<evidence type="ECO:0000313" key="8">
    <source>
        <dbReference type="EMBL" id="TFE27458.1"/>
    </source>
</evidence>
<dbReference type="GO" id="GO:0016652">
    <property type="term" value="F:oxidoreductase activity, acting on NAD(P)H as acceptor"/>
    <property type="evidence" value="ECO:0007669"/>
    <property type="project" value="UniProtKB-UniRule"/>
</dbReference>
<reference evidence="8 9" key="1">
    <citation type="submission" date="2019-03" db="EMBL/GenBank/DDBJ databases">
        <title>Cohnella endophytica sp. nov., a novel endophytic bacterium isolated from bark of Sonneratia apetala.</title>
        <authorList>
            <person name="Tuo L."/>
        </authorList>
    </citation>
    <scope>NUCLEOTIDE SEQUENCE [LARGE SCALE GENOMIC DNA]</scope>
    <source>
        <strain evidence="8 9">CCTCC AB 208254</strain>
    </source>
</reference>
<dbReference type="SUPFAM" id="SSF52218">
    <property type="entry name" value="Flavoproteins"/>
    <property type="match status" value="1"/>
</dbReference>
<name>A0A4Y8LYQ2_9BACL</name>
<dbReference type="GO" id="GO:0010181">
    <property type="term" value="F:FMN binding"/>
    <property type="evidence" value="ECO:0007669"/>
    <property type="project" value="UniProtKB-UniRule"/>
</dbReference>
<comment type="function">
    <text evidence="6">Quinone reductase that provides resistance to thiol-specific stress caused by electrophilic quinones.</text>
</comment>
<protein>
    <recommendedName>
        <fullName evidence="6">FMN dependent NADH:quinone oxidoreductase</fullName>
        <ecNumber evidence="6">1.6.5.-</ecNumber>
    </recommendedName>
    <alternativeName>
        <fullName evidence="6">Azo-dye reductase</fullName>
    </alternativeName>
    <alternativeName>
        <fullName evidence="6">FMN-dependent NADH-azo compound oxidoreductase</fullName>
    </alternativeName>
    <alternativeName>
        <fullName evidence="6">FMN-dependent NADH-azoreductase</fullName>
        <ecNumber evidence="6">1.7.1.17</ecNumber>
    </alternativeName>
</protein>
<evidence type="ECO:0000256" key="4">
    <source>
        <dbReference type="ARBA" id="ARBA00023027"/>
    </source>
</evidence>
<comment type="subunit">
    <text evidence="6">Homodimer.</text>
</comment>
<dbReference type="EMBL" id="SOMN01000009">
    <property type="protein sequence ID" value="TFE27458.1"/>
    <property type="molecule type" value="Genomic_DNA"/>
</dbReference>
<keyword evidence="2 6" id="KW-0288">FMN</keyword>
<evidence type="ECO:0000259" key="7">
    <source>
        <dbReference type="Pfam" id="PF02525"/>
    </source>
</evidence>
<sequence>MAKVLYITAHPHDHSKSVSLAVGKEFIDAYRVANPNDEIVNLDLYQMNIPQIDADVFSGWGKLSSGTDFEQLSAEEKAKVSRLGELVDQFVAADKYVFVNPLWNFHFPPIMKVYIDSVCVSGKTFKYAPDVGLIGLLEGKKAFHIQASGMVYSQGGPYAEYEMGHRHLGVVMEFLGVSSFEGILIEGIASTPDQASTIKENAIKRAHEAAKKF</sequence>
<comment type="caution">
    <text evidence="8">The sequence shown here is derived from an EMBL/GenBank/DDBJ whole genome shotgun (WGS) entry which is preliminary data.</text>
</comment>
<evidence type="ECO:0000256" key="2">
    <source>
        <dbReference type="ARBA" id="ARBA00022643"/>
    </source>
</evidence>
<evidence type="ECO:0000256" key="6">
    <source>
        <dbReference type="HAMAP-Rule" id="MF_01216"/>
    </source>
</evidence>
<keyword evidence="1 6" id="KW-0285">Flavoprotein</keyword>
<comment type="catalytic activity">
    <reaction evidence="5">
        <text>N,N-dimethyl-1,4-phenylenediamine + anthranilate + 2 NAD(+) = 2-(4-dimethylaminophenyl)diazenylbenzoate + 2 NADH + 2 H(+)</text>
        <dbReference type="Rhea" id="RHEA:55872"/>
        <dbReference type="ChEBI" id="CHEBI:15378"/>
        <dbReference type="ChEBI" id="CHEBI:15783"/>
        <dbReference type="ChEBI" id="CHEBI:16567"/>
        <dbReference type="ChEBI" id="CHEBI:57540"/>
        <dbReference type="ChEBI" id="CHEBI:57945"/>
        <dbReference type="ChEBI" id="CHEBI:71579"/>
        <dbReference type="EC" id="1.7.1.17"/>
    </reaction>
    <physiologicalReaction direction="right-to-left" evidence="5">
        <dbReference type="Rhea" id="RHEA:55874"/>
    </physiologicalReaction>
</comment>
<feature type="binding site" evidence="6">
    <location>
        <begin position="17"/>
        <end position="19"/>
    </location>
    <ligand>
        <name>FMN</name>
        <dbReference type="ChEBI" id="CHEBI:58210"/>
    </ligand>
</feature>
<dbReference type="GO" id="GO:0016655">
    <property type="term" value="F:oxidoreductase activity, acting on NAD(P)H, quinone or similar compound as acceptor"/>
    <property type="evidence" value="ECO:0007669"/>
    <property type="project" value="InterPro"/>
</dbReference>
<dbReference type="PANTHER" id="PTHR43741:SF7">
    <property type="entry name" value="FMN-DEPENDENT NADH:QUINONE OXIDOREDUCTASE"/>
    <property type="match status" value="1"/>
</dbReference>
<evidence type="ECO:0000256" key="5">
    <source>
        <dbReference type="ARBA" id="ARBA00048542"/>
    </source>
</evidence>
<organism evidence="8 9">
    <name type="scientific">Cohnella luojiensis</name>
    <dbReference type="NCBI Taxonomy" id="652876"/>
    <lineage>
        <taxon>Bacteria</taxon>
        <taxon>Bacillati</taxon>
        <taxon>Bacillota</taxon>
        <taxon>Bacilli</taxon>
        <taxon>Bacillales</taxon>
        <taxon>Paenibacillaceae</taxon>
        <taxon>Cohnella</taxon>
    </lineage>
</organism>
<keyword evidence="3 6" id="KW-0560">Oxidoreductase</keyword>
<keyword evidence="4 6" id="KW-0520">NAD</keyword>
<dbReference type="Proteomes" id="UP000297900">
    <property type="component" value="Unassembled WGS sequence"/>
</dbReference>
<dbReference type="InterPro" id="IPR003680">
    <property type="entry name" value="Flavodoxin_fold"/>
</dbReference>
<evidence type="ECO:0000313" key="9">
    <source>
        <dbReference type="Proteomes" id="UP000297900"/>
    </source>
</evidence>
<accession>A0A4Y8LYQ2</accession>
<dbReference type="OrthoDB" id="9805013at2"/>
<dbReference type="InterPro" id="IPR023048">
    <property type="entry name" value="NADH:quinone_OxRdtase_FMN_depd"/>
</dbReference>
<keyword evidence="9" id="KW-1185">Reference proteome</keyword>
<dbReference type="InterPro" id="IPR029039">
    <property type="entry name" value="Flavoprotein-like_sf"/>
</dbReference>
<comment type="catalytic activity">
    <reaction evidence="6">
        <text>2 a quinone + NADH + H(+) = 2 a 1,4-benzosemiquinone + NAD(+)</text>
        <dbReference type="Rhea" id="RHEA:65952"/>
        <dbReference type="ChEBI" id="CHEBI:15378"/>
        <dbReference type="ChEBI" id="CHEBI:57540"/>
        <dbReference type="ChEBI" id="CHEBI:57945"/>
        <dbReference type="ChEBI" id="CHEBI:132124"/>
        <dbReference type="ChEBI" id="CHEBI:134225"/>
    </reaction>
</comment>
<comment type="caution">
    <text evidence="6">Lacks conserved residue(s) required for the propagation of feature annotation.</text>
</comment>
<dbReference type="AlphaFoldDB" id="A0A4Y8LYQ2"/>
<comment type="similarity">
    <text evidence="6">Belongs to the azoreductase type 1 family.</text>
</comment>